<dbReference type="EMBL" id="JACAZI010000033">
    <property type="protein sequence ID" value="KAF7330193.1"/>
    <property type="molecule type" value="Genomic_DNA"/>
</dbReference>
<evidence type="ECO:0008006" key="9">
    <source>
        <dbReference type="Google" id="ProtNLM"/>
    </source>
</evidence>
<evidence type="ECO:0000256" key="3">
    <source>
        <dbReference type="ARBA" id="ARBA00022989"/>
    </source>
</evidence>
<keyword evidence="3" id="KW-1133">Transmembrane helix</keyword>
<evidence type="ECO:0000313" key="8">
    <source>
        <dbReference type="Proteomes" id="UP000620124"/>
    </source>
</evidence>
<evidence type="ECO:0000256" key="1">
    <source>
        <dbReference type="ARBA" id="ARBA00007387"/>
    </source>
</evidence>
<evidence type="ECO:0000256" key="4">
    <source>
        <dbReference type="ARBA" id="ARBA00023136"/>
    </source>
</evidence>
<dbReference type="SUPFAM" id="SSF53474">
    <property type="entry name" value="alpha/beta-Hydrolases"/>
    <property type="match status" value="1"/>
</dbReference>
<dbReference type="PANTHER" id="PTHR12265">
    <property type="entry name" value="TRANSMEMBRANE PROTEIN 53"/>
    <property type="match status" value="1"/>
</dbReference>
<keyword evidence="8" id="KW-1185">Reference proteome</keyword>
<evidence type="ECO:0000313" key="7">
    <source>
        <dbReference type="EMBL" id="KAF7330193.1"/>
    </source>
</evidence>
<dbReference type="Pfam" id="PF05705">
    <property type="entry name" value="DUF829"/>
    <property type="match status" value="1"/>
</dbReference>
<keyword evidence="5" id="KW-0539">Nucleus</keyword>
<keyword evidence="2" id="KW-0812">Transmembrane</keyword>
<dbReference type="PANTHER" id="PTHR12265:SF30">
    <property type="entry name" value="TRANSMEMBRANE PROTEIN 53"/>
    <property type="match status" value="1"/>
</dbReference>
<dbReference type="OrthoDB" id="77878at2759"/>
<dbReference type="InterPro" id="IPR029058">
    <property type="entry name" value="AB_hydrolase_fold"/>
</dbReference>
<proteinExistence type="inferred from homology"/>
<sequence length="290" mass="32128">MVSPSAGGFTSLGEHAYILRPASQYVSSSSTDPTVILIFGWMSAKLSHLHKYTAMYTEIYPNATIILVRSPLSFFWTSARGFASLLGILRKARYRPVIASLEALGCFDDRQRILTHTFSNGGGFHLITLAGLLPKITQSPRSPSALIIDSSPGGATLHKTMLAVTSPIKNTLVRLLASGVYVVLYCFMWTVGHIINRPSPVQVMIDALRNPRVLPWIDERTPRLYLYSTADIMVPAADVEEHAARSASEGLDVRKLRFDKSAHVAHARVYPEEYWAAVKKLWADACQVKR</sequence>
<gene>
    <name evidence="7" type="ORF">MVEN_02456300</name>
</gene>
<reference evidence="7" key="1">
    <citation type="submission" date="2020-05" db="EMBL/GenBank/DDBJ databases">
        <title>Mycena genomes resolve the evolution of fungal bioluminescence.</title>
        <authorList>
            <person name="Tsai I.J."/>
        </authorList>
    </citation>
    <scope>NUCLEOTIDE SEQUENCE</scope>
    <source>
        <strain evidence="7">CCC161011</strain>
    </source>
</reference>
<name>A0A8H7CC65_9AGAR</name>
<evidence type="ECO:0000256" key="2">
    <source>
        <dbReference type="ARBA" id="ARBA00022692"/>
    </source>
</evidence>
<keyword evidence="4" id="KW-0472">Membrane</keyword>
<dbReference type="AlphaFoldDB" id="A0A8H7CC65"/>
<comment type="caution">
    <text evidence="7">The sequence shown here is derived from an EMBL/GenBank/DDBJ whole genome shotgun (WGS) entry which is preliminary data.</text>
</comment>
<protein>
    <recommendedName>
        <fullName evidence="9">DUF829-domain-containing protein</fullName>
    </recommendedName>
</protein>
<organism evidence="7 8">
    <name type="scientific">Mycena venus</name>
    <dbReference type="NCBI Taxonomy" id="2733690"/>
    <lineage>
        <taxon>Eukaryota</taxon>
        <taxon>Fungi</taxon>
        <taxon>Dikarya</taxon>
        <taxon>Basidiomycota</taxon>
        <taxon>Agaricomycotina</taxon>
        <taxon>Agaricomycetes</taxon>
        <taxon>Agaricomycetidae</taxon>
        <taxon>Agaricales</taxon>
        <taxon>Marasmiineae</taxon>
        <taxon>Mycenaceae</taxon>
        <taxon>Mycena</taxon>
    </lineage>
</organism>
<dbReference type="Gene3D" id="3.40.50.1820">
    <property type="entry name" value="alpha/beta hydrolase"/>
    <property type="match status" value="1"/>
</dbReference>
<accession>A0A8H7CC65</accession>
<dbReference type="InterPro" id="IPR008547">
    <property type="entry name" value="DUF829_TMEM53"/>
</dbReference>
<evidence type="ECO:0000256" key="5">
    <source>
        <dbReference type="ARBA" id="ARBA00023242"/>
    </source>
</evidence>
<comment type="similarity">
    <text evidence="1">Belongs to the TMEM53 family.</text>
</comment>
<evidence type="ECO:0000256" key="6">
    <source>
        <dbReference type="ARBA" id="ARBA00034303"/>
    </source>
</evidence>
<dbReference type="GO" id="GO:0005640">
    <property type="term" value="C:nuclear outer membrane"/>
    <property type="evidence" value="ECO:0007669"/>
    <property type="project" value="UniProtKB-SubCell"/>
</dbReference>
<dbReference type="Proteomes" id="UP000620124">
    <property type="component" value="Unassembled WGS sequence"/>
</dbReference>
<comment type="subcellular location">
    <subcellularLocation>
        <location evidence="6">Nucleus outer membrane</location>
        <topology evidence="6">Single-pass membrane protein</topology>
    </subcellularLocation>
</comment>